<sequence>MSPPQQWGGGGGGFGPPQGGGGFGPPQGGGGFGPPGGGGGGFGPPGGGGGFGPPGGGTPPPGGGGYGGGGDAPLTRIPFTPEDEKNIQQTALFMKIAGGLAILGSLFSMVGSIGVGLYRQMPIGANVCVGVIGLGVQALLAVLLFMAASAFEKITTSDGQDQQLLADGLGKLRVYFLVKAVLWVLGIVLCCCGFVLVMTMGAAIFAALGASLANQ</sequence>
<dbReference type="EMBL" id="CP011125">
    <property type="protein sequence ID" value="AKF11255.1"/>
    <property type="molecule type" value="Genomic_DNA"/>
</dbReference>
<evidence type="ECO:0000313" key="3">
    <source>
        <dbReference type="EMBL" id="AKF11255.1"/>
    </source>
</evidence>
<keyword evidence="4" id="KW-1185">Reference proteome</keyword>
<feature type="transmembrane region" description="Helical" evidence="2">
    <location>
        <begin position="92"/>
        <end position="117"/>
    </location>
</feature>
<feature type="region of interest" description="Disordered" evidence="1">
    <location>
        <begin position="1"/>
        <end position="79"/>
    </location>
</feature>
<dbReference type="KEGG" id="samy:DB32_008404"/>
<feature type="transmembrane region" description="Helical" evidence="2">
    <location>
        <begin position="123"/>
        <end position="147"/>
    </location>
</feature>
<reference evidence="3 4" key="1">
    <citation type="submission" date="2015-03" db="EMBL/GenBank/DDBJ databases">
        <title>Genome assembly of Sandaracinus amylolyticus DSM 53668.</title>
        <authorList>
            <person name="Sharma G."/>
            <person name="Subramanian S."/>
        </authorList>
    </citation>
    <scope>NUCLEOTIDE SEQUENCE [LARGE SCALE GENOMIC DNA]</scope>
    <source>
        <strain evidence="3 4">DSM 53668</strain>
    </source>
</reference>
<protein>
    <submittedName>
        <fullName evidence="3">Uncharacterized protein</fullName>
    </submittedName>
</protein>
<gene>
    <name evidence="3" type="ORF">DB32_008404</name>
</gene>
<feature type="transmembrane region" description="Helical" evidence="2">
    <location>
        <begin position="180"/>
        <end position="208"/>
    </location>
</feature>
<dbReference type="STRING" id="927083.DB32_008404"/>
<dbReference type="RefSeq" id="WP_053238137.1">
    <property type="nucleotide sequence ID" value="NZ_CP011125.1"/>
</dbReference>
<dbReference type="AlphaFoldDB" id="A0A0F6WA28"/>
<feature type="compositionally biased region" description="Gly residues" evidence="1">
    <location>
        <begin position="7"/>
        <end position="55"/>
    </location>
</feature>
<organism evidence="3 4">
    <name type="scientific">Sandaracinus amylolyticus</name>
    <dbReference type="NCBI Taxonomy" id="927083"/>
    <lineage>
        <taxon>Bacteria</taxon>
        <taxon>Pseudomonadati</taxon>
        <taxon>Myxococcota</taxon>
        <taxon>Polyangia</taxon>
        <taxon>Polyangiales</taxon>
        <taxon>Sandaracinaceae</taxon>
        <taxon>Sandaracinus</taxon>
    </lineage>
</organism>
<evidence type="ECO:0000256" key="1">
    <source>
        <dbReference type="SAM" id="MobiDB-lite"/>
    </source>
</evidence>
<keyword evidence="2" id="KW-0812">Transmembrane</keyword>
<keyword evidence="2" id="KW-1133">Transmembrane helix</keyword>
<keyword evidence="2" id="KW-0472">Membrane</keyword>
<name>A0A0F6WA28_9BACT</name>
<evidence type="ECO:0000313" key="4">
    <source>
        <dbReference type="Proteomes" id="UP000034883"/>
    </source>
</evidence>
<accession>A0A0F6WA28</accession>
<proteinExistence type="predicted"/>
<dbReference type="Proteomes" id="UP000034883">
    <property type="component" value="Chromosome"/>
</dbReference>
<evidence type="ECO:0000256" key="2">
    <source>
        <dbReference type="SAM" id="Phobius"/>
    </source>
</evidence>